<feature type="region of interest" description="Disordered" evidence="7">
    <location>
        <begin position="387"/>
        <end position="538"/>
    </location>
</feature>
<feature type="compositionally biased region" description="Polar residues" evidence="7">
    <location>
        <begin position="434"/>
        <end position="450"/>
    </location>
</feature>
<dbReference type="Proteomes" id="UP001628179">
    <property type="component" value="Unassembled WGS sequence"/>
</dbReference>
<feature type="compositionally biased region" description="Low complexity" evidence="7">
    <location>
        <begin position="510"/>
        <end position="522"/>
    </location>
</feature>
<comment type="subcellular location">
    <subcellularLocation>
        <location evidence="1">Membrane</location>
        <topology evidence="1">Multi-pass membrane protein</topology>
    </subcellularLocation>
</comment>
<feature type="transmembrane region" description="Helical" evidence="8">
    <location>
        <begin position="738"/>
        <end position="758"/>
    </location>
</feature>
<keyword evidence="6 8" id="KW-0472">Membrane</keyword>
<feature type="compositionally biased region" description="Polar residues" evidence="7">
    <location>
        <begin position="483"/>
        <end position="499"/>
    </location>
</feature>
<feature type="compositionally biased region" description="Acidic residues" evidence="7">
    <location>
        <begin position="625"/>
        <end position="635"/>
    </location>
</feature>
<gene>
    <name evidence="10" type="ORF">MFIFM68171_00637</name>
</gene>
<dbReference type="InterPro" id="IPR044880">
    <property type="entry name" value="NCX_ion-bd_dom_sf"/>
</dbReference>
<dbReference type="PANTHER" id="PTHR12266:SF0">
    <property type="entry name" value="MITOCHONDRIAL SODIUM_CALCIUM EXCHANGER PROTEIN"/>
    <property type="match status" value="1"/>
</dbReference>
<accession>A0ABQ0FY50</accession>
<feature type="compositionally biased region" description="Polar residues" evidence="7">
    <location>
        <begin position="527"/>
        <end position="538"/>
    </location>
</feature>
<feature type="transmembrane region" description="Helical" evidence="8">
    <location>
        <begin position="952"/>
        <end position="970"/>
    </location>
</feature>
<feature type="transmembrane region" description="Helical" evidence="8">
    <location>
        <begin position="800"/>
        <end position="817"/>
    </location>
</feature>
<feature type="transmembrane region" description="Helical" evidence="8">
    <location>
        <begin position="202"/>
        <end position="220"/>
    </location>
</feature>
<evidence type="ECO:0000256" key="6">
    <source>
        <dbReference type="ARBA" id="ARBA00023136"/>
    </source>
</evidence>
<feature type="domain" description="Sodium/calcium exchanger membrane region" evidence="9">
    <location>
        <begin position="105"/>
        <end position="245"/>
    </location>
</feature>
<feature type="compositionally biased region" description="Basic and acidic residues" evidence="7">
    <location>
        <begin position="275"/>
        <end position="284"/>
    </location>
</feature>
<feature type="transmembrane region" description="Helical" evidence="8">
    <location>
        <begin position="917"/>
        <end position="940"/>
    </location>
</feature>
<dbReference type="RefSeq" id="XP_070912160.1">
    <property type="nucleotide sequence ID" value="XM_071056059.1"/>
</dbReference>
<name>A0ABQ0FY50_9PEZI</name>
<feature type="transmembrane region" description="Helical" evidence="8">
    <location>
        <begin position="130"/>
        <end position="149"/>
    </location>
</feature>
<evidence type="ECO:0000313" key="10">
    <source>
        <dbReference type="EMBL" id="GAB1310427.1"/>
    </source>
</evidence>
<feature type="transmembrane region" description="Helical" evidence="8">
    <location>
        <begin position="169"/>
        <end position="190"/>
    </location>
</feature>
<feature type="region of interest" description="Disordered" evidence="7">
    <location>
        <begin position="665"/>
        <end position="709"/>
    </location>
</feature>
<evidence type="ECO:0000256" key="1">
    <source>
        <dbReference type="ARBA" id="ARBA00004141"/>
    </source>
</evidence>
<feature type="compositionally biased region" description="Low complexity" evidence="7">
    <location>
        <begin position="671"/>
        <end position="692"/>
    </location>
</feature>
<comment type="similarity">
    <text evidence="2">Belongs to the Ca(2+):cation antiporter (CaCA) (TC 2.A.19) family.</text>
</comment>
<reference evidence="10 11" key="1">
    <citation type="submission" date="2024-09" db="EMBL/GenBank/DDBJ databases">
        <title>Itraconazole resistance in Madurella fahalii resulting from another homologue of gene encoding cytochrome P450 14-alpha sterol demethylase (CYP51).</title>
        <authorList>
            <person name="Yoshioka I."/>
            <person name="Fahal A.H."/>
            <person name="Kaneko S."/>
            <person name="Yaguchi T."/>
        </authorList>
    </citation>
    <scope>NUCLEOTIDE SEQUENCE [LARGE SCALE GENOMIC DNA]</scope>
    <source>
        <strain evidence="10 11">IFM 68171</strain>
    </source>
</reference>
<keyword evidence="3" id="KW-0813">Transport</keyword>
<feature type="region of interest" description="Disordered" evidence="7">
    <location>
        <begin position="623"/>
        <end position="652"/>
    </location>
</feature>
<protein>
    <submittedName>
        <fullName evidence="10">Sodium/calcium exchanger membrane region domain-containing protein</fullName>
    </submittedName>
</protein>
<feature type="transmembrane region" description="Helical" evidence="8">
    <location>
        <begin position="829"/>
        <end position="848"/>
    </location>
</feature>
<dbReference type="InterPro" id="IPR004837">
    <property type="entry name" value="NaCa_Exmemb"/>
</dbReference>
<evidence type="ECO:0000259" key="9">
    <source>
        <dbReference type="Pfam" id="PF01699"/>
    </source>
</evidence>
<feature type="region of interest" description="Disordered" evidence="7">
    <location>
        <begin position="275"/>
        <end position="307"/>
    </location>
</feature>
<keyword evidence="5 8" id="KW-1133">Transmembrane helix</keyword>
<comment type="caution">
    <text evidence="10">The sequence shown here is derived from an EMBL/GenBank/DDBJ whole genome shotgun (WGS) entry which is preliminary data.</text>
</comment>
<dbReference type="PANTHER" id="PTHR12266">
    <property type="entry name" value="NA+/CA2+ K+ INDEPENDENT EXCHANGER"/>
    <property type="match status" value="1"/>
</dbReference>
<keyword evidence="4 8" id="KW-0812">Transmembrane</keyword>
<feature type="transmembrane region" description="Helical" evidence="8">
    <location>
        <begin position="770"/>
        <end position="794"/>
    </location>
</feature>
<evidence type="ECO:0000256" key="5">
    <source>
        <dbReference type="ARBA" id="ARBA00022989"/>
    </source>
</evidence>
<dbReference type="InterPro" id="IPR051359">
    <property type="entry name" value="CaCA_antiporter"/>
</dbReference>
<keyword evidence="11" id="KW-1185">Reference proteome</keyword>
<feature type="transmembrane region" description="Helical" evidence="8">
    <location>
        <begin position="226"/>
        <end position="250"/>
    </location>
</feature>
<dbReference type="EMBL" id="BAAFSV010000001">
    <property type="protein sequence ID" value="GAB1310427.1"/>
    <property type="molecule type" value="Genomic_DNA"/>
</dbReference>
<sequence>MAATRRMRSRYTSLRPAAAGILLIAIIAALALFTSAPGLRQARSVLASRGVREADVDCRAVHDAADQCAFILANCEDDEAGLLHYLAFYYCTLGGAKPVAFAILAAWLALLFTTIGIAASDFFSVNLSTIAGVLGLSESLAGVTFLAFGNGSPDVFSTFAAMGSNSGSMAVGELIGAAGFITAVVAGSMALVREFKVSKRTFVRDIVFFIAAISFTMVFLADGELHLWECFTMIGFYLFYVLVVVGWHWLTVRRRRQRLRDAAARAHLYTSSGRGTEELEPYRDEPDEDEAAPVGGRSRSASEAADISALERGPRIEVDGVGMRPPSPNDDEEGRGIQVAAEMASSMRVNRPRWGRSNTTITPIRPSLVGVLEFRSVLSSLQKERNMHMGPLPSRSHSGHQHASSIIEGVRGRPRTKTFPTQLPSGPRERALSYGNQPLNLESAGLQQPQPEAASAPETRTSSAARTIDGRLAPPLGSPGPSADNTAQSSPSPRQTQYLQIRIPSPGRHSSAQSSPSISPFPGLSESPATLTPFQEPTAFPFSNSLDARLHSVPGLDDQAEHPRPVKWWPYQLLPAPHVLLATIFPTLQGWKEKTLWDKFLSLVSVPSIFFLVVTLPVVETDNGNGEDSEADIADPPEAGQPGNIAPPISVEGGEIQPETEWQAYQRRTRSVSTRSPLSLSPSLMSLSTPHPSGAPASVPLGERSSMSMQVPQVAKPAGPESDRITASSEAPSGWNRWLVAVQLFTGPLFVVFVVWANTAEDLEQPGRDLLILTLYSLLVSLCLLLTLLLTTTAEKKPKYHFLLCFLGFIISVAWISTIAGEVVGVLKAFGVILNISEAILGLTVFAVGNSLGDLVADVTVARLGYPVMALAACFGGPMLNILLGVGIGGAWMGIAQANKKHQKHPDLPLHYKPYRIQVGGTLMISAVTVLLTLITLLIVVPSNNWVMSRKIGWGLITIWTVGTIVNLVVELTGIWSDVS</sequence>
<feature type="domain" description="Sodium/calcium exchanger membrane region" evidence="9">
    <location>
        <begin position="806"/>
        <end position="966"/>
    </location>
</feature>
<organism evidence="10 11">
    <name type="scientific">Madurella fahalii</name>
    <dbReference type="NCBI Taxonomy" id="1157608"/>
    <lineage>
        <taxon>Eukaryota</taxon>
        <taxon>Fungi</taxon>
        <taxon>Dikarya</taxon>
        <taxon>Ascomycota</taxon>
        <taxon>Pezizomycotina</taxon>
        <taxon>Sordariomycetes</taxon>
        <taxon>Sordariomycetidae</taxon>
        <taxon>Sordariales</taxon>
        <taxon>Sordariales incertae sedis</taxon>
        <taxon>Madurella</taxon>
    </lineage>
</organism>
<evidence type="ECO:0000256" key="4">
    <source>
        <dbReference type="ARBA" id="ARBA00022692"/>
    </source>
</evidence>
<evidence type="ECO:0000313" key="11">
    <source>
        <dbReference type="Proteomes" id="UP001628179"/>
    </source>
</evidence>
<evidence type="ECO:0000256" key="8">
    <source>
        <dbReference type="SAM" id="Phobius"/>
    </source>
</evidence>
<feature type="transmembrane region" description="Helical" evidence="8">
    <location>
        <begin position="99"/>
        <end position="118"/>
    </location>
</feature>
<evidence type="ECO:0000256" key="3">
    <source>
        <dbReference type="ARBA" id="ARBA00022448"/>
    </source>
</evidence>
<proteinExistence type="inferred from homology"/>
<evidence type="ECO:0000256" key="2">
    <source>
        <dbReference type="ARBA" id="ARBA00008170"/>
    </source>
</evidence>
<dbReference type="GeneID" id="98171382"/>
<dbReference type="Pfam" id="PF01699">
    <property type="entry name" value="Na_Ca_ex"/>
    <property type="match status" value="2"/>
</dbReference>
<dbReference type="Gene3D" id="1.20.1420.30">
    <property type="entry name" value="NCX, central ion-binding region"/>
    <property type="match status" value="2"/>
</dbReference>
<evidence type="ECO:0000256" key="7">
    <source>
        <dbReference type="SAM" id="MobiDB-lite"/>
    </source>
</evidence>
<feature type="transmembrane region" description="Helical" evidence="8">
    <location>
        <begin position="868"/>
        <end position="896"/>
    </location>
</feature>